<comment type="similarity">
    <text evidence="1">Belongs to the barstar family.</text>
</comment>
<dbReference type="EMBL" id="WCRS01000007">
    <property type="protein sequence ID" value="KAB4473661.1"/>
    <property type="molecule type" value="Genomic_DNA"/>
</dbReference>
<evidence type="ECO:0000313" key="4">
    <source>
        <dbReference type="Proteomes" id="UP000488521"/>
    </source>
</evidence>
<organism evidence="3 4">
    <name type="scientific">Bacteroides thetaiotaomicron</name>
    <dbReference type="NCBI Taxonomy" id="818"/>
    <lineage>
        <taxon>Bacteria</taxon>
        <taxon>Pseudomonadati</taxon>
        <taxon>Bacteroidota</taxon>
        <taxon>Bacteroidia</taxon>
        <taxon>Bacteroidales</taxon>
        <taxon>Bacteroidaceae</taxon>
        <taxon>Bacteroides</taxon>
    </lineage>
</organism>
<feature type="domain" description="Barstar (barnase inhibitor)" evidence="2">
    <location>
        <begin position="32"/>
        <end position="112"/>
    </location>
</feature>
<protein>
    <submittedName>
        <fullName evidence="3">Barstar family protein</fullName>
    </submittedName>
</protein>
<comment type="caution">
    <text evidence="3">The sequence shown here is derived from an EMBL/GenBank/DDBJ whole genome shotgun (WGS) entry which is preliminary data.</text>
</comment>
<accession>A0A6I0S9R6</accession>
<dbReference type="Pfam" id="PF01337">
    <property type="entry name" value="Barstar"/>
    <property type="match status" value="1"/>
</dbReference>
<evidence type="ECO:0000313" key="3">
    <source>
        <dbReference type="EMBL" id="KAB4473661.1"/>
    </source>
</evidence>
<dbReference type="Gene3D" id="3.30.370.10">
    <property type="entry name" value="Barstar-like"/>
    <property type="match status" value="1"/>
</dbReference>
<dbReference type="AlphaFoldDB" id="A0A6I0S9R6"/>
<proteinExistence type="inferred from homology"/>
<dbReference type="InterPro" id="IPR035905">
    <property type="entry name" value="Barstar-like_sf"/>
</dbReference>
<evidence type="ECO:0000259" key="2">
    <source>
        <dbReference type="Pfam" id="PF01337"/>
    </source>
</evidence>
<dbReference type="Proteomes" id="UP000488521">
    <property type="component" value="Unassembled WGS sequence"/>
</dbReference>
<dbReference type="SUPFAM" id="SSF52038">
    <property type="entry name" value="Barstar-related"/>
    <property type="match status" value="1"/>
</dbReference>
<dbReference type="InterPro" id="IPR000468">
    <property type="entry name" value="Barstar"/>
</dbReference>
<reference evidence="3 4" key="1">
    <citation type="journal article" date="2019" name="Nat. Med.">
        <title>A library of human gut bacterial isolates paired with longitudinal multiomics data enables mechanistic microbiome research.</title>
        <authorList>
            <person name="Poyet M."/>
            <person name="Groussin M."/>
            <person name="Gibbons S.M."/>
            <person name="Avila-Pacheco J."/>
            <person name="Jiang X."/>
            <person name="Kearney S.M."/>
            <person name="Perrotta A.R."/>
            <person name="Berdy B."/>
            <person name="Zhao S."/>
            <person name="Lieberman T.D."/>
            <person name="Swanson P.K."/>
            <person name="Smith M."/>
            <person name="Roesemann S."/>
            <person name="Alexander J.E."/>
            <person name="Rich S.A."/>
            <person name="Livny J."/>
            <person name="Vlamakis H."/>
            <person name="Clish C."/>
            <person name="Bullock K."/>
            <person name="Deik A."/>
            <person name="Scott J."/>
            <person name="Pierce K.A."/>
            <person name="Xavier R.J."/>
            <person name="Alm E.J."/>
        </authorList>
    </citation>
    <scope>NUCLEOTIDE SEQUENCE [LARGE SCALE GENOMIC DNA]</scope>
    <source>
        <strain evidence="3 4">BIOML-A156</strain>
    </source>
</reference>
<sequence>MNVNHDDMKNILFVQDPGEYRLLDSYMGYIPKVSDKEDLYTKLSEGLSFPVYFGRNWDALCELYLDFYWIDTVDIVIVHEDISKLPAGDFRTYISIVLQSIDSWKNDSGHNISFVFNQKERKQIMDTIHNCLQADCCEYDLKETDL</sequence>
<evidence type="ECO:0000256" key="1">
    <source>
        <dbReference type="ARBA" id="ARBA00006845"/>
    </source>
</evidence>
<name>A0A6I0S9R6_BACT4</name>
<gene>
    <name evidence="3" type="ORF">GAN59_12480</name>
</gene>